<reference evidence="3" key="1">
    <citation type="journal article" date="2019" name="Gigascience">
        <title>De novo genome assembly of the endangered Acer yangbiense, a plant species with extremely small populations endemic to Yunnan Province, China.</title>
        <authorList>
            <person name="Yang J."/>
            <person name="Wariss H.M."/>
            <person name="Tao L."/>
            <person name="Zhang R."/>
            <person name="Yun Q."/>
            <person name="Hollingsworth P."/>
            <person name="Dao Z."/>
            <person name="Luo G."/>
            <person name="Guo H."/>
            <person name="Ma Y."/>
            <person name="Sun W."/>
        </authorList>
    </citation>
    <scope>NUCLEOTIDE SEQUENCE [LARGE SCALE GENOMIC DNA]</scope>
    <source>
        <strain evidence="3">cv. br00</strain>
    </source>
</reference>
<feature type="signal peptide" evidence="1">
    <location>
        <begin position="1"/>
        <end position="22"/>
    </location>
</feature>
<sequence>MKKWRSWLWFKQTFVFSPKCILLKLGSSLRHKTRGNNHGLMNLYKDMESCGEYTDIQVMWKMVHPCHPIAQNTRRKRRYRKFCFRPF</sequence>
<organism evidence="2 3">
    <name type="scientific">Salix brachista</name>
    <dbReference type="NCBI Taxonomy" id="2182728"/>
    <lineage>
        <taxon>Eukaryota</taxon>
        <taxon>Viridiplantae</taxon>
        <taxon>Streptophyta</taxon>
        <taxon>Embryophyta</taxon>
        <taxon>Tracheophyta</taxon>
        <taxon>Spermatophyta</taxon>
        <taxon>Magnoliopsida</taxon>
        <taxon>eudicotyledons</taxon>
        <taxon>Gunneridae</taxon>
        <taxon>Pentapetalae</taxon>
        <taxon>rosids</taxon>
        <taxon>fabids</taxon>
        <taxon>Malpighiales</taxon>
        <taxon>Salicaceae</taxon>
        <taxon>Saliceae</taxon>
        <taxon>Salix</taxon>
    </lineage>
</organism>
<feature type="chain" id="PRO_5024430736" evidence="1">
    <location>
        <begin position="23"/>
        <end position="87"/>
    </location>
</feature>
<name>A0A5N5MD47_9ROSI</name>
<protein>
    <submittedName>
        <fullName evidence="2">Uncharacterized protein</fullName>
    </submittedName>
</protein>
<dbReference type="AlphaFoldDB" id="A0A5N5MD47"/>
<evidence type="ECO:0000313" key="3">
    <source>
        <dbReference type="Proteomes" id="UP000326939"/>
    </source>
</evidence>
<dbReference type="PANTHER" id="PTHR33181:SF15">
    <property type="entry name" value="PROTEIN FAR1-RELATED SEQUENCE"/>
    <property type="match status" value="1"/>
</dbReference>
<dbReference type="Proteomes" id="UP000326939">
    <property type="component" value="Chromosome 6"/>
</dbReference>
<keyword evidence="1" id="KW-0732">Signal</keyword>
<evidence type="ECO:0000256" key="1">
    <source>
        <dbReference type="SAM" id="SignalP"/>
    </source>
</evidence>
<gene>
    <name evidence="2" type="ORF">DKX38_009514</name>
</gene>
<evidence type="ECO:0000313" key="2">
    <source>
        <dbReference type="EMBL" id="KAB5552203.1"/>
    </source>
</evidence>
<proteinExistence type="predicted"/>
<dbReference type="PANTHER" id="PTHR33181">
    <property type="entry name" value="OS01G0778500 PROTEIN"/>
    <property type="match status" value="1"/>
</dbReference>
<comment type="caution">
    <text evidence="2">The sequence shown here is derived from an EMBL/GenBank/DDBJ whole genome shotgun (WGS) entry which is preliminary data.</text>
</comment>
<dbReference type="EMBL" id="VDCV01000006">
    <property type="protein sequence ID" value="KAB5552203.1"/>
    <property type="molecule type" value="Genomic_DNA"/>
</dbReference>
<keyword evidence="3" id="KW-1185">Reference proteome</keyword>
<accession>A0A5N5MD47</accession>